<reference evidence="5 6" key="1">
    <citation type="submission" date="2019-02" db="EMBL/GenBank/DDBJ databases">
        <title>Deep-cultivation of Planctomycetes and their phenomic and genomic characterization uncovers novel biology.</title>
        <authorList>
            <person name="Wiegand S."/>
            <person name="Jogler M."/>
            <person name="Boedeker C."/>
            <person name="Pinto D."/>
            <person name="Vollmers J."/>
            <person name="Rivas-Marin E."/>
            <person name="Kohn T."/>
            <person name="Peeters S.H."/>
            <person name="Heuer A."/>
            <person name="Rast P."/>
            <person name="Oberbeckmann S."/>
            <person name="Bunk B."/>
            <person name="Jeske O."/>
            <person name="Meyerdierks A."/>
            <person name="Storesund J.E."/>
            <person name="Kallscheuer N."/>
            <person name="Luecker S."/>
            <person name="Lage O.M."/>
            <person name="Pohl T."/>
            <person name="Merkel B.J."/>
            <person name="Hornburger P."/>
            <person name="Mueller R.-W."/>
            <person name="Bruemmer F."/>
            <person name="Labrenz M."/>
            <person name="Spormann A.M."/>
            <person name="Op den Camp H."/>
            <person name="Overmann J."/>
            <person name="Amann R."/>
            <person name="Jetten M.S.M."/>
            <person name="Mascher T."/>
            <person name="Medema M.H."/>
            <person name="Devos D.P."/>
            <person name="Kaster A.-K."/>
            <person name="Ovreas L."/>
            <person name="Rohde M."/>
            <person name="Galperin M.Y."/>
            <person name="Jogler C."/>
        </authorList>
    </citation>
    <scope>NUCLEOTIDE SEQUENCE [LARGE SCALE GENOMIC DNA]</scope>
    <source>
        <strain evidence="5 6">ETA_A8</strain>
    </source>
</reference>
<dbReference type="AlphaFoldDB" id="A0A517YAZ7"/>
<dbReference type="GO" id="GO:0030170">
    <property type="term" value="F:pyridoxal phosphate binding"/>
    <property type="evidence" value="ECO:0007669"/>
    <property type="project" value="InterPro"/>
</dbReference>
<gene>
    <name evidence="5" type="primary">dapL</name>
    <name evidence="5" type="ORF">ETAA8_25030</name>
</gene>
<dbReference type="KEGG" id="aagg:ETAA8_25030"/>
<evidence type="ECO:0000256" key="3">
    <source>
        <dbReference type="ARBA" id="ARBA00022679"/>
    </source>
</evidence>
<sequence length="411" mass="45377">MSDPYFQQLFAERIGGVNYGKGTEIYKFEKIKRAKRKALADFPNRLLVDFGIGENDSMAPENVRAALTAEVNKPENRGYMDNGNQRFKEAAAAFMQRNFGVKLDPNTQVNHCIGSKPALAMIPACFINPGDVTLMTVPGYPVAGTHTRYYGGNVFRLPLLAQNNFYPDFKSIPADIWTKVKLLVINYPNSPTGKTATKEFYEQVVSLAKEKNFVVVQDAAHSLLSYDQKPSSFLQTPGAMDVGVEVHSLSKGFDMIGWRIGWVCGHERIVRAFSDVKDNSDSGQFGAIQNAAAAALDDDSIHERTRTKYKRRLEKLVAMLTRCGFNCKMPGGTYFLYTPAPSGLKDGTKFANAEEASQFLITQLSIVTVPWDDAGAFLRFSVTYEAADEAAEDALMAAAEDRLKGCGVQFS</sequence>
<evidence type="ECO:0000313" key="5">
    <source>
        <dbReference type="EMBL" id="QDU27416.1"/>
    </source>
</evidence>
<name>A0A517YAZ7_9BACT</name>
<dbReference type="Gene3D" id="3.40.640.10">
    <property type="entry name" value="Type I PLP-dependent aspartate aminotransferase-like (Major domain)"/>
    <property type="match status" value="1"/>
</dbReference>
<organism evidence="5 6">
    <name type="scientific">Anatilimnocola aggregata</name>
    <dbReference type="NCBI Taxonomy" id="2528021"/>
    <lineage>
        <taxon>Bacteria</taxon>
        <taxon>Pseudomonadati</taxon>
        <taxon>Planctomycetota</taxon>
        <taxon>Planctomycetia</taxon>
        <taxon>Pirellulales</taxon>
        <taxon>Pirellulaceae</taxon>
        <taxon>Anatilimnocola</taxon>
    </lineage>
</organism>
<dbReference type="NCBIfam" id="NF004937">
    <property type="entry name" value="PRK06290.1"/>
    <property type="match status" value="1"/>
</dbReference>
<dbReference type="Gene3D" id="3.90.1150.10">
    <property type="entry name" value="Aspartate Aminotransferase, domain 1"/>
    <property type="match status" value="1"/>
</dbReference>
<feature type="domain" description="Aminotransferase class I/classII large" evidence="4">
    <location>
        <begin position="48"/>
        <end position="390"/>
    </location>
</feature>
<dbReference type="Pfam" id="PF00155">
    <property type="entry name" value="Aminotran_1_2"/>
    <property type="match status" value="1"/>
</dbReference>
<dbReference type="PANTHER" id="PTHR42832">
    <property type="entry name" value="AMINO ACID AMINOTRANSFERASE"/>
    <property type="match status" value="1"/>
</dbReference>
<dbReference type="EMBL" id="CP036274">
    <property type="protein sequence ID" value="QDU27416.1"/>
    <property type="molecule type" value="Genomic_DNA"/>
</dbReference>
<protein>
    <submittedName>
        <fullName evidence="5">LL-diaminopimelate aminotransferase</fullName>
        <ecNumber evidence="5">2.6.1.83</ecNumber>
    </submittedName>
</protein>
<dbReference type="CDD" id="cd00609">
    <property type="entry name" value="AAT_like"/>
    <property type="match status" value="1"/>
</dbReference>
<evidence type="ECO:0000313" key="6">
    <source>
        <dbReference type="Proteomes" id="UP000315017"/>
    </source>
</evidence>
<keyword evidence="3 5" id="KW-0808">Transferase</keyword>
<keyword evidence="2 5" id="KW-0032">Aminotransferase</keyword>
<proteinExistence type="predicted"/>
<evidence type="ECO:0000256" key="1">
    <source>
        <dbReference type="ARBA" id="ARBA00001933"/>
    </source>
</evidence>
<evidence type="ECO:0000256" key="2">
    <source>
        <dbReference type="ARBA" id="ARBA00022576"/>
    </source>
</evidence>
<dbReference type="InterPro" id="IPR015424">
    <property type="entry name" value="PyrdxlP-dep_Trfase"/>
</dbReference>
<dbReference type="InterPro" id="IPR050881">
    <property type="entry name" value="LL-DAP_aminotransferase"/>
</dbReference>
<dbReference type="InterPro" id="IPR015421">
    <property type="entry name" value="PyrdxlP-dep_Trfase_major"/>
</dbReference>
<accession>A0A517YAZ7</accession>
<comment type="cofactor">
    <cofactor evidence="1">
        <name>pyridoxal 5'-phosphate</name>
        <dbReference type="ChEBI" id="CHEBI:597326"/>
    </cofactor>
</comment>
<evidence type="ECO:0000259" key="4">
    <source>
        <dbReference type="Pfam" id="PF00155"/>
    </source>
</evidence>
<keyword evidence="6" id="KW-1185">Reference proteome</keyword>
<dbReference type="GO" id="GO:0010285">
    <property type="term" value="F:L,L-diaminopimelate aminotransferase activity"/>
    <property type="evidence" value="ECO:0007669"/>
    <property type="project" value="UniProtKB-EC"/>
</dbReference>
<dbReference type="SUPFAM" id="SSF53383">
    <property type="entry name" value="PLP-dependent transferases"/>
    <property type="match status" value="1"/>
</dbReference>
<dbReference type="PANTHER" id="PTHR42832:SF3">
    <property type="entry name" value="L-GLUTAMINE--4-(METHYLSULFANYL)-2-OXOBUTANOATE AMINOTRANSFERASE"/>
    <property type="match status" value="1"/>
</dbReference>
<dbReference type="RefSeq" id="WP_145088257.1">
    <property type="nucleotide sequence ID" value="NZ_CP036274.1"/>
</dbReference>
<dbReference type="OrthoDB" id="231967at2"/>
<dbReference type="InterPro" id="IPR004839">
    <property type="entry name" value="Aminotransferase_I/II_large"/>
</dbReference>
<dbReference type="InterPro" id="IPR015422">
    <property type="entry name" value="PyrdxlP-dep_Trfase_small"/>
</dbReference>
<dbReference type="Proteomes" id="UP000315017">
    <property type="component" value="Chromosome"/>
</dbReference>
<dbReference type="EC" id="2.6.1.83" evidence="5"/>